<comment type="similarity">
    <text evidence="2">Belongs to the drug/metabolite transporter (DMT) superfamily. 10 TMS drug/metabolite exporter (DME) (TC 2.A.7.3) family.</text>
</comment>
<comment type="subcellular location">
    <subcellularLocation>
        <location evidence="1">Membrane</location>
        <topology evidence="1">Multi-pass membrane protein</topology>
    </subcellularLocation>
</comment>
<protein>
    <submittedName>
        <fullName evidence="8">DMT family transporter</fullName>
    </submittedName>
</protein>
<proteinExistence type="inferred from homology"/>
<feature type="transmembrane region" description="Helical" evidence="6">
    <location>
        <begin position="215"/>
        <end position="238"/>
    </location>
</feature>
<sequence>MSIQSRPDAPGFETSGSTRGIGLMVLAMALLAVSDMFIKLAGGSQPPGQVMFLLSLGGTAFFLLMARMQRARVWDRRFWHPTVMRRNVFEIVAAFGLVIGLTYAPLSLVAALLQTTPLIVTVGAALILKEPVGPRRWAAVLVGLGGMLLVVRPWSASFAPSVIFVLIAVVALAFRDLYTRLCPPEVPSITLSTWGFAATIPFGILTMVLMGETPVVSGIGLVHVAGAVVVTTTGYYALTSAMRAAPVAVVAPFRYARLVFTTGLGILVFAEQPDTLTYVGSAIILAAGLYTFLRERKLAQRR</sequence>
<feature type="transmembrane region" description="Helical" evidence="6">
    <location>
        <begin position="48"/>
        <end position="66"/>
    </location>
</feature>
<evidence type="ECO:0000256" key="5">
    <source>
        <dbReference type="ARBA" id="ARBA00023136"/>
    </source>
</evidence>
<accession>A0ABV7GY66</accession>
<evidence type="ECO:0000313" key="9">
    <source>
        <dbReference type="Proteomes" id="UP001595632"/>
    </source>
</evidence>
<feature type="transmembrane region" description="Helical" evidence="6">
    <location>
        <begin position="276"/>
        <end position="293"/>
    </location>
</feature>
<evidence type="ECO:0000259" key="7">
    <source>
        <dbReference type="Pfam" id="PF00892"/>
    </source>
</evidence>
<reference evidence="9" key="1">
    <citation type="journal article" date="2019" name="Int. J. Syst. Evol. Microbiol.">
        <title>The Global Catalogue of Microorganisms (GCM) 10K type strain sequencing project: providing services to taxonomists for standard genome sequencing and annotation.</title>
        <authorList>
            <consortium name="The Broad Institute Genomics Platform"/>
            <consortium name="The Broad Institute Genome Sequencing Center for Infectious Disease"/>
            <person name="Wu L."/>
            <person name="Ma J."/>
        </authorList>
    </citation>
    <scope>NUCLEOTIDE SEQUENCE [LARGE SCALE GENOMIC DNA]</scope>
    <source>
        <strain evidence="9">KCTC 52366</strain>
    </source>
</reference>
<evidence type="ECO:0000256" key="1">
    <source>
        <dbReference type="ARBA" id="ARBA00004141"/>
    </source>
</evidence>
<dbReference type="SUPFAM" id="SSF103481">
    <property type="entry name" value="Multidrug resistance efflux transporter EmrE"/>
    <property type="match status" value="2"/>
</dbReference>
<dbReference type="InterPro" id="IPR037185">
    <property type="entry name" value="EmrE-like"/>
</dbReference>
<dbReference type="Proteomes" id="UP001595632">
    <property type="component" value="Unassembled WGS sequence"/>
</dbReference>
<keyword evidence="5 6" id="KW-0472">Membrane</keyword>
<organism evidence="8 9">
    <name type="scientific">Psychromarinibacter halotolerans</name>
    <dbReference type="NCBI Taxonomy" id="1775175"/>
    <lineage>
        <taxon>Bacteria</taxon>
        <taxon>Pseudomonadati</taxon>
        <taxon>Pseudomonadota</taxon>
        <taxon>Alphaproteobacteria</taxon>
        <taxon>Rhodobacterales</taxon>
        <taxon>Paracoccaceae</taxon>
        <taxon>Psychromarinibacter</taxon>
    </lineage>
</organism>
<evidence type="ECO:0000256" key="6">
    <source>
        <dbReference type="SAM" id="Phobius"/>
    </source>
</evidence>
<evidence type="ECO:0000313" key="8">
    <source>
        <dbReference type="EMBL" id="MFC3144072.1"/>
    </source>
</evidence>
<name>A0ABV7GY66_9RHOB</name>
<feature type="transmembrane region" description="Helical" evidence="6">
    <location>
        <begin position="245"/>
        <end position="270"/>
    </location>
</feature>
<evidence type="ECO:0000256" key="3">
    <source>
        <dbReference type="ARBA" id="ARBA00022692"/>
    </source>
</evidence>
<feature type="transmembrane region" description="Helical" evidence="6">
    <location>
        <begin position="87"/>
        <end position="104"/>
    </location>
</feature>
<dbReference type="Gene3D" id="1.10.3730.20">
    <property type="match status" value="1"/>
</dbReference>
<dbReference type="RefSeq" id="WP_275631334.1">
    <property type="nucleotide sequence ID" value="NZ_JARGYD010000001.1"/>
</dbReference>
<dbReference type="EMBL" id="JBHRTB010000010">
    <property type="protein sequence ID" value="MFC3144072.1"/>
    <property type="molecule type" value="Genomic_DNA"/>
</dbReference>
<feature type="transmembrane region" description="Helical" evidence="6">
    <location>
        <begin position="161"/>
        <end position="178"/>
    </location>
</feature>
<feature type="domain" description="EamA" evidence="7">
    <location>
        <begin position="161"/>
        <end position="287"/>
    </location>
</feature>
<dbReference type="PANTHER" id="PTHR22911">
    <property type="entry name" value="ACYL-MALONYL CONDENSING ENZYME-RELATED"/>
    <property type="match status" value="1"/>
</dbReference>
<evidence type="ECO:0000256" key="4">
    <source>
        <dbReference type="ARBA" id="ARBA00022989"/>
    </source>
</evidence>
<feature type="transmembrane region" description="Helical" evidence="6">
    <location>
        <begin position="21"/>
        <end position="42"/>
    </location>
</feature>
<evidence type="ECO:0000256" key="2">
    <source>
        <dbReference type="ARBA" id="ARBA00009853"/>
    </source>
</evidence>
<keyword evidence="3 6" id="KW-0812">Transmembrane</keyword>
<feature type="transmembrane region" description="Helical" evidence="6">
    <location>
        <begin position="190"/>
        <end position="209"/>
    </location>
</feature>
<keyword evidence="4 6" id="KW-1133">Transmembrane helix</keyword>
<keyword evidence="9" id="KW-1185">Reference proteome</keyword>
<dbReference type="InterPro" id="IPR000620">
    <property type="entry name" value="EamA_dom"/>
</dbReference>
<gene>
    <name evidence="8" type="ORF">ACFOGP_15235</name>
</gene>
<feature type="domain" description="EamA" evidence="7">
    <location>
        <begin position="19"/>
        <end position="151"/>
    </location>
</feature>
<dbReference type="PANTHER" id="PTHR22911:SF6">
    <property type="entry name" value="SOLUTE CARRIER FAMILY 35 MEMBER G1"/>
    <property type="match status" value="1"/>
</dbReference>
<dbReference type="Pfam" id="PF00892">
    <property type="entry name" value="EamA"/>
    <property type="match status" value="2"/>
</dbReference>
<comment type="caution">
    <text evidence="8">The sequence shown here is derived from an EMBL/GenBank/DDBJ whole genome shotgun (WGS) entry which is preliminary data.</text>
</comment>